<reference evidence="2 3" key="1">
    <citation type="submission" date="2018-05" db="EMBL/GenBank/DDBJ databases">
        <title>Abyssibacter profundi OUC007T gen. nov., sp. nov, a marine bacterium isolated from seawater of the Mariana Trench.</title>
        <authorList>
            <person name="Zhou S."/>
        </authorList>
    </citation>
    <scope>NUCLEOTIDE SEQUENCE [LARGE SCALE GENOMIC DNA]</scope>
    <source>
        <strain evidence="2 3">OUC007</strain>
    </source>
</reference>
<sequence length="88" mass="9454">MDHTGRQTRLSMASALLAVQRRQPADAKTPDDLELRVQALLAPAAPTDAGRVQKLGLWTLAGALAALLATVALSPAHDLIERVLQWLH</sequence>
<gene>
    <name evidence="2" type="ORF">DEH80_09535</name>
</gene>
<evidence type="ECO:0000313" key="2">
    <source>
        <dbReference type="EMBL" id="PWN56044.1"/>
    </source>
</evidence>
<proteinExistence type="predicted"/>
<feature type="transmembrane region" description="Helical" evidence="1">
    <location>
        <begin position="55"/>
        <end position="73"/>
    </location>
</feature>
<dbReference type="RefSeq" id="WP_109720260.1">
    <property type="nucleotide sequence ID" value="NZ_QEQK01000007.1"/>
</dbReference>
<evidence type="ECO:0000256" key="1">
    <source>
        <dbReference type="SAM" id="Phobius"/>
    </source>
</evidence>
<keyword evidence="1" id="KW-0472">Membrane</keyword>
<keyword evidence="1" id="KW-0812">Transmembrane</keyword>
<dbReference type="Proteomes" id="UP000251800">
    <property type="component" value="Unassembled WGS sequence"/>
</dbReference>
<name>A0A363UKV4_9GAMM</name>
<organism evidence="2 3">
    <name type="scientific">Abyssibacter profundi</name>
    <dbReference type="NCBI Taxonomy" id="2182787"/>
    <lineage>
        <taxon>Bacteria</taxon>
        <taxon>Pseudomonadati</taxon>
        <taxon>Pseudomonadota</taxon>
        <taxon>Gammaproteobacteria</taxon>
        <taxon>Chromatiales</taxon>
        <taxon>Oceanococcaceae</taxon>
        <taxon>Abyssibacter</taxon>
    </lineage>
</organism>
<comment type="caution">
    <text evidence="2">The sequence shown here is derived from an EMBL/GenBank/DDBJ whole genome shotgun (WGS) entry which is preliminary data.</text>
</comment>
<dbReference type="AlphaFoldDB" id="A0A363UKV4"/>
<accession>A0A363UKV4</accession>
<evidence type="ECO:0000313" key="3">
    <source>
        <dbReference type="Proteomes" id="UP000251800"/>
    </source>
</evidence>
<protein>
    <submittedName>
        <fullName evidence="2">Uncharacterized protein</fullName>
    </submittedName>
</protein>
<keyword evidence="3" id="KW-1185">Reference proteome</keyword>
<dbReference type="EMBL" id="QEQK01000007">
    <property type="protein sequence ID" value="PWN56044.1"/>
    <property type="molecule type" value="Genomic_DNA"/>
</dbReference>
<keyword evidence="1" id="KW-1133">Transmembrane helix</keyword>